<name>A0A1L7XJE7_9HELO</name>
<reference evidence="3 4" key="1">
    <citation type="submission" date="2016-03" db="EMBL/GenBank/DDBJ databases">
        <authorList>
            <person name="Ploux O."/>
        </authorList>
    </citation>
    <scope>NUCLEOTIDE SEQUENCE [LARGE SCALE GENOMIC DNA]</scope>
    <source>
        <strain evidence="3 4">UAMH 11012</strain>
    </source>
</reference>
<accession>A0A1L7XJE7</accession>
<dbReference type="Proteomes" id="UP000184330">
    <property type="component" value="Unassembled WGS sequence"/>
</dbReference>
<keyword evidence="4" id="KW-1185">Reference proteome</keyword>
<evidence type="ECO:0000256" key="1">
    <source>
        <dbReference type="SAM" id="Coils"/>
    </source>
</evidence>
<evidence type="ECO:0000256" key="2">
    <source>
        <dbReference type="SAM" id="MobiDB-lite"/>
    </source>
</evidence>
<gene>
    <name evidence="3" type="ORF">PAC_15072</name>
</gene>
<organism evidence="3 4">
    <name type="scientific">Phialocephala subalpina</name>
    <dbReference type="NCBI Taxonomy" id="576137"/>
    <lineage>
        <taxon>Eukaryota</taxon>
        <taxon>Fungi</taxon>
        <taxon>Dikarya</taxon>
        <taxon>Ascomycota</taxon>
        <taxon>Pezizomycotina</taxon>
        <taxon>Leotiomycetes</taxon>
        <taxon>Helotiales</taxon>
        <taxon>Mollisiaceae</taxon>
        <taxon>Phialocephala</taxon>
        <taxon>Phialocephala fortinii species complex</taxon>
    </lineage>
</organism>
<feature type="region of interest" description="Disordered" evidence="2">
    <location>
        <begin position="14"/>
        <end position="38"/>
    </location>
</feature>
<dbReference type="EMBL" id="FJOG01000029">
    <property type="protein sequence ID" value="CZR65172.1"/>
    <property type="molecule type" value="Genomic_DNA"/>
</dbReference>
<keyword evidence="1" id="KW-0175">Coiled coil</keyword>
<feature type="region of interest" description="Disordered" evidence="2">
    <location>
        <begin position="170"/>
        <end position="224"/>
    </location>
</feature>
<dbReference type="AlphaFoldDB" id="A0A1L7XJE7"/>
<evidence type="ECO:0000313" key="3">
    <source>
        <dbReference type="EMBL" id="CZR65172.1"/>
    </source>
</evidence>
<sequence length="556" mass="61288">MPINNLWGSLTRNAASSQQVAPPTAPAPTSSSTTGEGNSCSGISMKYSCGHTWIEHARECVIGTVSHCPAVAAESMHPDFACLICGPPGSDNPTPEMILQVRTLGPEFGYWINSLIKDKNDALQKIEDDKAEMLKLRKETAELKTAVERLKKVEAESKKMVEAMEKHQVKGLTPFSGKMAPPPLPIKGQGQGSTRPAPRRAPSNKQAQVPTISAPTKAVPGSEAQGLAVQVPVRKVQFPEDPGVPIPTIANSSSQSQIQRKWSFGRPEGALAGFDDIEVLQQFEDCDHSDRIFFAKRGKPNPVVEKAIIADKKAGLCTKCIKFINSSQKEKVEAVEKELQTNFDKEIDDFYDRPQPLKRTNSGRVKKVKAHNEGQLRGKGGRFVTSAFVTDSAPTTPKAQINAASSPTTPQAKSNTASLPGTPMSTSMITYEPSDSRIKAKEIVEMFFAEPFQEIVDDLKTRQKEMVDTNYGIFVLDNVAAMELALRMGDERKFLVKKNELLRNRKDIERDLEKSSDIFGEDILKETQDCLQVWIEETDIWKDGLLPLPQSRQVDE</sequence>
<evidence type="ECO:0000313" key="4">
    <source>
        <dbReference type="Proteomes" id="UP000184330"/>
    </source>
</evidence>
<protein>
    <submittedName>
        <fullName evidence="3">Uncharacterized protein</fullName>
    </submittedName>
</protein>
<feature type="compositionally biased region" description="Polar residues" evidence="2">
    <location>
        <begin position="203"/>
        <end position="214"/>
    </location>
</feature>
<feature type="compositionally biased region" description="Low complexity" evidence="2">
    <location>
        <begin position="14"/>
        <end position="34"/>
    </location>
</feature>
<feature type="region of interest" description="Disordered" evidence="2">
    <location>
        <begin position="394"/>
        <end position="426"/>
    </location>
</feature>
<proteinExistence type="predicted"/>
<dbReference type="OrthoDB" id="10382717at2759"/>
<feature type="coiled-coil region" evidence="1">
    <location>
        <begin position="112"/>
        <end position="170"/>
    </location>
</feature>